<dbReference type="RefSeq" id="WP_116884014.1">
    <property type="nucleotide sequence ID" value="NZ_CABMMC010000089.1"/>
</dbReference>
<dbReference type="AlphaFoldDB" id="A0A2U1AYT0"/>
<dbReference type="InterPro" id="IPR029058">
    <property type="entry name" value="AB_hydrolase_fold"/>
</dbReference>
<dbReference type="PRINTS" id="PR00111">
    <property type="entry name" value="ABHYDROLASE"/>
</dbReference>
<evidence type="ECO:0000313" key="3">
    <source>
        <dbReference type="Proteomes" id="UP000245959"/>
    </source>
</evidence>
<gene>
    <name evidence="2" type="ORF">C8D82_11367</name>
</gene>
<name>A0A2U1AYT0_9BACT</name>
<dbReference type="EMBL" id="QEKH01000013">
    <property type="protein sequence ID" value="PVY41594.1"/>
    <property type="molecule type" value="Genomic_DNA"/>
</dbReference>
<feature type="domain" description="AB hydrolase-1" evidence="1">
    <location>
        <begin position="30"/>
        <end position="265"/>
    </location>
</feature>
<protein>
    <submittedName>
        <fullName evidence="2">Pimeloyl-ACP methyl ester carboxylesterase</fullName>
    </submittedName>
</protein>
<evidence type="ECO:0000259" key="1">
    <source>
        <dbReference type="Pfam" id="PF00561"/>
    </source>
</evidence>
<dbReference type="SUPFAM" id="SSF53474">
    <property type="entry name" value="alpha/beta-Hydrolases"/>
    <property type="match status" value="1"/>
</dbReference>
<accession>A0A2U1AYT0</accession>
<dbReference type="InterPro" id="IPR000073">
    <property type="entry name" value="AB_hydrolase_1"/>
</dbReference>
<dbReference type="Gene3D" id="3.40.50.1820">
    <property type="entry name" value="alpha/beta hydrolase"/>
    <property type="match status" value="1"/>
</dbReference>
<sequence>MIERRWLEQADENGVITRIAYFDNEAAGQPVLLIHGFAEFSCTWEPVLEYLPPDFRYIRLDVKGFGYSSKNDPDRLSLFDFTRSTADFIRSLDLKDLVLIGHSMGGAISSLILNYSDVRSRVDKLVLIDSAGMFEQVPAFIETLAAMSHDNPLLRFANEDLMAYLIMQQAYASEMKISQELVGAYAEAMRLPGSRECVIAAARQFLIPNVPAFQQDLRKLRLPTLIIWGAQDRIIPMEDGEKFHDCIAGSRLEVLPECGHSPQEECPEETGRLIADFLLDAPPAPAPETSTELLPAKAAAPVVESRSLRERSMDQLRQLRDVYKLRMTRLVDRWSFGTIFLLGFIKVLQLLKKLGMRAEENGWRKATGIFLRSEYSKFVLSCFRLNYYHGSRPDNPVSARLELIHHLGEYIRNHSQLHWSASPGWFRLGRRKVWFTDVAEAFYDRTGELLWIEMHFDPGRENFQLLDTEAVKAVMREAVRLINNLRRHDSKEVSRRFSTRLRRWARKVPGYSYAARFELKNLVERLLTATFIHCEFLPDDPVALNARRLATPNLRKYRNPGWGLLNVIARFTPDFREVDLWMQYHHVPVDGMPMQELLADLKHNWGNFGTLPFPPAGSPAAKPEVQYAGNRLFRCRFFVDFEPLLALRRELNEKYATLMEGPATVAGMIIWGMAQHRFFRNGKMLFPVDTDLEGRNPAERELSLVFIRAGRYFDRNNPLSWFINFQKEFNRRLWRTRRGESESYELLELYSMIHPLFYQIGHRLMPEAMSEFVGSMGISILRDSEIFISPLSDLQINGFMTISNLTQPTEDGKTAGAVCACGTRDQIRFYREAMENLAAGYRSFLQPRV</sequence>
<keyword evidence="3" id="KW-1185">Reference proteome</keyword>
<dbReference type="Pfam" id="PF00561">
    <property type="entry name" value="Abhydrolase_1"/>
    <property type="match status" value="1"/>
</dbReference>
<organism evidence="2 3">
    <name type="scientific">Victivallis vadensis</name>
    <dbReference type="NCBI Taxonomy" id="172901"/>
    <lineage>
        <taxon>Bacteria</taxon>
        <taxon>Pseudomonadati</taxon>
        <taxon>Lentisphaerota</taxon>
        <taxon>Lentisphaeria</taxon>
        <taxon>Victivallales</taxon>
        <taxon>Victivallaceae</taxon>
        <taxon>Victivallis</taxon>
    </lineage>
</organism>
<comment type="caution">
    <text evidence="2">The sequence shown here is derived from an EMBL/GenBank/DDBJ whole genome shotgun (WGS) entry which is preliminary data.</text>
</comment>
<dbReference type="PANTHER" id="PTHR46438:SF11">
    <property type="entry name" value="LIPASE-RELATED"/>
    <property type="match status" value="1"/>
</dbReference>
<reference evidence="2 3" key="1">
    <citation type="submission" date="2018-04" db="EMBL/GenBank/DDBJ databases">
        <title>Genomic Encyclopedia of Type Strains, Phase IV (KMG-IV): sequencing the most valuable type-strain genomes for metagenomic binning, comparative biology and taxonomic classification.</title>
        <authorList>
            <person name="Goeker M."/>
        </authorList>
    </citation>
    <scope>NUCLEOTIDE SEQUENCE [LARGE SCALE GENOMIC DNA]</scope>
    <source>
        <strain evidence="2 3">DSM 14823</strain>
    </source>
</reference>
<dbReference type="PANTHER" id="PTHR46438">
    <property type="entry name" value="ALPHA/BETA-HYDROLASES SUPERFAMILY PROTEIN"/>
    <property type="match status" value="1"/>
</dbReference>
<proteinExistence type="predicted"/>
<evidence type="ECO:0000313" key="2">
    <source>
        <dbReference type="EMBL" id="PVY41594.1"/>
    </source>
</evidence>
<dbReference type="Proteomes" id="UP000245959">
    <property type="component" value="Unassembled WGS sequence"/>
</dbReference>
<dbReference type="GeneID" id="78295322"/>
<dbReference type="OrthoDB" id="9797695at2"/>